<protein>
    <submittedName>
        <fullName evidence="2">Uncharacterized protein</fullName>
    </submittedName>
</protein>
<accession>A0AAV6V1N5</accession>
<feature type="compositionally biased region" description="Basic and acidic residues" evidence="1">
    <location>
        <begin position="111"/>
        <end position="120"/>
    </location>
</feature>
<organism evidence="2 3">
    <name type="scientific">Oedothorax gibbosus</name>
    <dbReference type="NCBI Taxonomy" id="931172"/>
    <lineage>
        <taxon>Eukaryota</taxon>
        <taxon>Metazoa</taxon>
        <taxon>Ecdysozoa</taxon>
        <taxon>Arthropoda</taxon>
        <taxon>Chelicerata</taxon>
        <taxon>Arachnida</taxon>
        <taxon>Araneae</taxon>
        <taxon>Araneomorphae</taxon>
        <taxon>Entelegynae</taxon>
        <taxon>Araneoidea</taxon>
        <taxon>Linyphiidae</taxon>
        <taxon>Erigoninae</taxon>
        <taxon>Oedothorax</taxon>
    </lineage>
</organism>
<feature type="compositionally biased region" description="Basic and acidic residues" evidence="1">
    <location>
        <begin position="37"/>
        <end position="46"/>
    </location>
</feature>
<name>A0AAV6V1N5_9ARAC</name>
<comment type="caution">
    <text evidence="2">The sequence shown here is derived from an EMBL/GenBank/DDBJ whole genome shotgun (WGS) entry which is preliminary data.</text>
</comment>
<dbReference type="Proteomes" id="UP000827092">
    <property type="component" value="Unassembled WGS sequence"/>
</dbReference>
<evidence type="ECO:0000256" key="1">
    <source>
        <dbReference type="SAM" id="MobiDB-lite"/>
    </source>
</evidence>
<feature type="region of interest" description="Disordered" evidence="1">
    <location>
        <begin position="37"/>
        <end position="130"/>
    </location>
</feature>
<proteinExistence type="predicted"/>
<keyword evidence="3" id="KW-1185">Reference proteome</keyword>
<reference evidence="2 3" key="1">
    <citation type="journal article" date="2022" name="Nat. Ecol. Evol.">
        <title>A masculinizing supergene underlies an exaggerated male reproductive morph in a spider.</title>
        <authorList>
            <person name="Hendrickx F."/>
            <person name="De Corte Z."/>
            <person name="Sonet G."/>
            <person name="Van Belleghem S.M."/>
            <person name="Kostlbacher S."/>
            <person name="Vangestel C."/>
        </authorList>
    </citation>
    <scope>NUCLEOTIDE SEQUENCE [LARGE SCALE GENOMIC DNA]</scope>
    <source>
        <strain evidence="2">W744_W776</strain>
    </source>
</reference>
<sequence length="130" mass="14498">MFYNSMWGNYPGFGRQISPDVMWSAYRKLFAVDLDHLPDDAADPDHPLGSMRPSLSPPPSKRPLLVEEGPDNPRAPPRMNGASKKMGPEEEKIQEYLQRSDTAVIFPEPVGGKDSERNESPKPAIGKSMF</sequence>
<evidence type="ECO:0000313" key="3">
    <source>
        <dbReference type="Proteomes" id="UP000827092"/>
    </source>
</evidence>
<evidence type="ECO:0000313" key="2">
    <source>
        <dbReference type="EMBL" id="KAG8190469.1"/>
    </source>
</evidence>
<gene>
    <name evidence="2" type="ORF">JTE90_016707</name>
</gene>
<dbReference type="EMBL" id="JAFNEN010000183">
    <property type="protein sequence ID" value="KAG8190469.1"/>
    <property type="molecule type" value="Genomic_DNA"/>
</dbReference>
<dbReference type="AlphaFoldDB" id="A0AAV6V1N5"/>